<name>A0ABM5P4N3_DEHRP</name>
<feature type="transmembrane region" description="Helical" evidence="1">
    <location>
        <begin position="101"/>
        <end position="124"/>
    </location>
</feature>
<keyword evidence="1" id="KW-0472">Membrane</keyword>
<reference evidence="2 3" key="1">
    <citation type="journal article" date="2013" name="Stand. Genomic Sci.">
        <title>Complete genome sequence of Dehalobacter restrictus PER-K23(T.).</title>
        <authorList>
            <person name="Kruse T."/>
            <person name="Maillard J."/>
            <person name="Goodwin L."/>
            <person name="Woyke T."/>
            <person name="Teshima H."/>
            <person name="Bruce D."/>
            <person name="Detter C."/>
            <person name="Tapia R."/>
            <person name="Han C."/>
            <person name="Huntemann M."/>
            <person name="Wei C.L."/>
            <person name="Han J."/>
            <person name="Chen A."/>
            <person name="Kyrpides N."/>
            <person name="Szeto E."/>
            <person name="Markowitz V."/>
            <person name="Ivanova N."/>
            <person name="Pagani I."/>
            <person name="Pati A."/>
            <person name="Pitluck S."/>
            <person name="Nolan M."/>
            <person name="Holliger C."/>
            <person name="Smidt H."/>
        </authorList>
    </citation>
    <scope>NUCLEOTIDE SEQUENCE [LARGE SCALE GENOMIC DNA]</scope>
    <source>
        <strain evidence="3">DSM 9455</strain>
    </source>
</reference>
<evidence type="ECO:0000256" key="1">
    <source>
        <dbReference type="SAM" id="Phobius"/>
    </source>
</evidence>
<evidence type="ECO:0000313" key="3">
    <source>
        <dbReference type="Proteomes" id="UP000018934"/>
    </source>
</evidence>
<feature type="transmembrane region" description="Helical" evidence="1">
    <location>
        <begin position="44"/>
        <end position="65"/>
    </location>
</feature>
<protein>
    <submittedName>
        <fullName evidence="2">ABC transporter ATP-binding protein</fullName>
    </submittedName>
</protein>
<feature type="transmembrane region" description="Helical" evidence="1">
    <location>
        <begin position="229"/>
        <end position="255"/>
    </location>
</feature>
<dbReference type="EMBL" id="CP007033">
    <property type="protein sequence ID" value="AHF09518.1"/>
    <property type="molecule type" value="Genomic_DNA"/>
</dbReference>
<keyword evidence="2" id="KW-0378">Hydrolase</keyword>
<organism evidence="2 3">
    <name type="scientific">Dehalobacter restrictus (strain DSM 9455 / PER-K23)</name>
    <dbReference type="NCBI Taxonomy" id="871738"/>
    <lineage>
        <taxon>Bacteria</taxon>
        <taxon>Bacillati</taxon>
        <taxon>Bacillota</taxon>
        <taxon>Clostridia</taxon>
        <taxon>Eubacteriales</taxon>
        <taxon>Desulfitobacteriaceae</taxon>
        <taxon>Dehalobacter</taxon>
    </lineage>
</organism>
<dbReference type="Proteomes" id="UP000018934">
    <property type="component" value="Chromosome"/>
</dbReference>
<dbReference type="GO" id="GO:0016787">
    <property type="term" value="F:hydrolase activity"/>
    <property type="evidence" value="ECO:0007669"/>
    <property type="project" value="UniProtKB-KW"/>
</dbReference>
<gene>
    <name evidence="2" type="ORF">DEHRE_05035</name>
</gene>
<proteinExistence type="predicted"/>
<evidence type="ECO:0000313" key="2">
    <source>
        <dbReference type="EMBL" id="AHF09518.1"/>
    </source>
</evidence>
<dbReference type="RefSeq" id="WP_019226395.1">
    <property type="nucleotide sequence ID" value="NZ_CP007033.1"/>
</dbReference>
<dbReference type="GO" id="GO:0005524">
    <property type="term" value="F:ATP binding"/>
    <property type="evidence" value="ECO:0007669"/>
    <property type="project" value="UniProtKB-KW"/>
</dbReference>
<keyword evidence="1" id="KW-1133">Transmembrane helix</keyword>
<keyword evidence="2" id="KW-0067">ATP-binding</keyword>
<keyword evidence="1" id="KW-0812">Transmembrane</keyword>
<keyword evidence="3" id="KW-1185">Reference proteome</keyword>
<feature type="transmembrane region" description="Helical" evidence="1">
    <location>
        <begin position="154"/>
        <end position="177"/>
    </location>
</feature>
<sequence>MANLIKYEFIRKWRGLGIFMAIVLILNAFVLVKLQIGMHTTEEQMIVLGAFFSGILGIFFVLYIIDVIMMYSRDLDHKTGYMFMLTPNSGYKILGSKVITAILEGLLFLLVYILLLAGNFMGFYGEPLRALVGSDLFSNIISQVHLEGINLTSYFAVSLLMMFVSIVGLFLMVYAAISIRKSILAEKKFGGLISFIIFMLLAWVDSAITNTLTTDIFSANSMISPGVPSYTFLLIQILIQVVLGAIFFCVSAYLLENKMDM</sequence>
<feature type="transmembrane region" description="Helical" evidence="1">
    <location>
        <begin position="189"/>
        <end position="209"/>
    </location>
</feature>
<accession>A0ABM5P4N3</accession>
<keyword evidence="2" id="KW-0547">Nucleotide-binding</keyword>
<feature type="transmembrane region" description="Helical" evidence="1">
    <location>
        <begin position="12"/>
        <end position="32"/>
    </location>
</feature>